<comment type="caution">
    <text evidence="5">The sequence shown here is derived from an EMBL/GenBank/DDBJ whole genome shotgun (WGS) entry which is preliminary data.</text>
</comment>
<dbReference type="RefSeq" id="WP_345382175.1">
    <property type="nucleotide sequence ID" value="NZ_BAABIC010000013.1"/>
</dbReference>
<dbReference type="Gene3D" id="2.60.120.260">
    <property type="entry name" value="Galactose-binding domain-like"/>
    <property type="match status" value="2"/>
</dbReference>
<dbReference type="EMBL" id="BAABIC010000013">
    <property type="protein sequence ID" value="GAA4697908.1"/>
    <property type="molecule type" value="Genomic_DNA"/>
</dbReference>
<evidence type="ECO:0000313" key="6">
    <source>
        <dbReference type="Proteomes" id="UP001500325"/>
    </source>
</evidence>
<protein>
    <recommendedName>
        <fullName evidence="2">Probable allantoicase</fullName>
        <ecNumber evidence="2">3.5.3.4</ecNumber>
    </recommendedName>
    <alternativeName>
        <fullName evidence="2">Allantoate amidinohydrolase</fullName>
    </alternativeName>
</protein>
<accession>A0ABP8WYZ4</accession>
<dbReference type="HAMAP" id="MF_00813">
    <property type="entry name" value="Allantoicase"/>
    <property type="match status" value="1"/>
</dbReference>
<dbReference type="EC" id="3.5.3.4" evidence="2"/>
<feature type="domain" description="Allantoicase" evidence="4">
    <location>
        <begin position="208"/>
        <end position="347"/>
    </location>
</feature>
<dbReference type="InterPro" id="IPR015908">
    <property type="entry name" value="Allantoicase_dom"/>
</dbReference>
<dbReference type="Pfam" id="PF03561">
    <property type="entry name" value="Allantoicase"/>
    <property type="match status" value="2"/>
</dbReference>
<keyword evidence="2" id="KW-0378">Hydrolase</keyword>
<proteinExistence type="inferred from homology"/>
<evidence type="ECO:0000259" key="4">
    <source>
        <dbReference type="Pfam" id="PF03561"/>
    </source>
</evidence>
<keyword evidence="6" id="KW-1185">Reference proteome</keyword>
<keyword evidence="2" id="KW-0659">Purine metabolism</keyword>
<dbReference type="InterPro" id="IPR005164">
    <property type="entry name" value="Allantoicase"/>
</dbReference>
<evidence type="ECO:0000313" key="5">
    <source>
        <dbReference type="EMBL" id="GAA4697908.1"/>
    </source>
</evidence>
<dbReference type="Proteomes" id="UP001500325">
    <property type="component" value="Unassembled WGS sequence"/>
</dbReference>
<dbReference type="NCBIfam" id="TIGR02961">
    <property type="entry name" value="allantoicase"/>
    <property type="match status" value="1"/>
</dbReference>
<organism evidence="5 6">
    <name type="scientific">Pseudonocardia yuanmonensis</name>
    <dbReference type="NCBI Taxonomy" id="1095914"/>
    <lineage>
        <taxon>Bacteria</taxon>
        <taxon>Bacillati</taxon>
        <taxon>Actinomycetota</taxon>
        <taxon>Actinomycetes</taxon>
        <taxon>Pseudonocardiales</taxon>
        <taxon>Pseudonocardiaceae</taxon>
        <taxon>Pseudonocardia</taxon>
    </lineage>
</organism>
<dbReference type="InterPro" id="IPR008979">
    <property type="entry name" value="Galactose-bd-like_sf"/>
</dbReference>
<comment type="pathway">
    <text evidence="2">Nitrogen metabolism; (S)-allantoin degradation; (S)-ureidoglycolate from allantoate (aminidohydrolase route): step 1/1.</text>
</comment>
<sequence length="410" mass="44752">MSRPDTRPARPRSAPEVTRLDGPDMDADFVRLPDLAARRLGGAVVAANDDFFADRAALVMPGPVQPRTEFGYRGKVYDGWETRRRREPGSDHAIVRLGIPGIVHGVVVDTSYFRGNYPPEISVEATALEDYPGEKELAAAEWETLVPRSPAKGDRANVYDVRNPHRWTHVRLTIHPDGGVARFRVHGEAVVDPRLLHGTVDLAAQDRGGLVVACSDMFFSSPANLLLPGPARTMGEGWETARRRDSGNDWVIVQLAGPSRLRDIEFDTSHFVGNAPGEVQISGCRVDGPISPEALVSRLWTPVVPRRTVRPDTPHRFGIRPGSPVVTHLKIDIYPDGGFARLRVNGELTDGGVETAAGRWLDALPPMHLRDALTGAGLDPALINGALRAARAPGSEWPQELLDAFAPRRP</sequence>
<feature type="region of interest" description="Disordered" evidence="3">
    <location>
        <begin position="1"/>
        <end position="23"/>
    </location>
</feature>
<comment type="similarity">
    <text evidence="1 2">Belongs to the allantoicase family.</text>
</comment>
<evidence type="ECO:0000256" key="1">
    <source>
        <dbReference type="ARBA" id="ARBA00009242"/>
    </source>
</evidence>
<reference evidence="6" key="1">
    <citation type="journal article" date="2019" name="Int. J. Syst. Evol. Microbiol.">
        <title>The Global Catalogue of Microorganisms (GCM) 10K type strain sequencing project: providing services to taxonomists for standard genome sequencing and annotation.</title>
        <authorList>
            <consortium name="The Broad Institute Genomics Platform"/>
            <consortium name="The Broad Institute Genome Sequencing Center for Infectious Disease"/>
            <person name="Wu L."/>
            <person name="Ma J."/>
        </authorList>
    </citation>
    <scope>NUCLEOTIDE SEQUENCE [LARGE SCALE GENOMIC DNA]</scope>
    <source>
        <strain evidence="6">JCM 18055</strain>
    </source>
</reference>
<evidence type="ECO:0000256" key="3">
    <source>
        <dbReference type="SAM" id="MobiDB-lite"/>
    </source>
</evidence>
<feature type="domain" description="Allantoicase" evidence="4">
    <location>
        <begin position="41"/>
        <end position="189"/>
    </location>
</feature>
<name>A0ABP8WYZ4_9PSEU</name>
<dbReference type="PANTHER" id="PTHR12045:SF3">
    <property type="entry name" value="INACTIVE ALLANTOICASE-RELATED"/>
    <property type="match status" value="1"/>
</dbReference>
<dbReference type="PANTHER" id="PTHR12045">
    <property type="entry name" value="ALLANTOICASE"/>
    <property type="match status" value="1"/>
</dbReference>
<evidence type="ECO:0000256" key="2">
    <source>
        <dbReference type="HAMAP-Rule" id="MF_00813"/>
    </source>
</evidence>
<gene>
    <name evidence="5" type="primary">alc_2</name>
    <name evidence="2" type="synonym">alc</name>
    <name evidence="5" type="ORF">GCM10023215_40360</name>
</gene>
<dbReference type="SUPFAM" id="SSF49785">
    <property type="entry name" value="Galactose-binding domain-like"/>
    <property type="match status" value="2"/>
</dbReference>
<comment type="catalytic activity">
    <reaction evidence="2">
        <text>allantoate + H2O = (S)-ureidoglycolate + urea</text>
        <dbReference type="Rhea" id="RHEA:11016"/>
        <dbReference type="ChEBI" id="CHEBI:15377"/>
        <dbReference type="ChEBI" id="CHEBI:16199"/>
        <dbReference type="ChEBI" id="CHEBI:17536"/>
        <dbReference type="ChEBI" id="CHEBI:57296"/>
        <dbReference type="EC" id="3.5.3.4"/>
    </reaction>
</comment>